<dbReference type="EMBL" id="CP073041">
    <property type="protein sequence ID" value="UXE59362.1"/>
    <property type="molecule type" value="Genomic_DNA"/>
</dbReference>
<evidence type="ECO:0000256" key="1">
    <source>
        <dbReference type="SAM" id="Phobius"/>
    </source>
</evidence>
<dbReference type="KEGG" id="wna:KA717_26430"/>
<reference evidence="2" key="1">
    <citation type="submission" date="2021-04" db="EMBL/GenBank/DDBJ databases">
        <title>Genome sequence of Woronichinia naegeliana from Washington state freshwater lake bloom.</title>
        <authorList>
            <person name="Dreher T.W."/>
        </authorList>
    </citation>
    <scope>NUCLEOTIDE SEQUENCE</scope>
    <source>
        <strain evidence="2">WA131</strain>
    </source>
</reference>
<feature type="transmembrane region" description="Helical" evidence="1">
    <location>
        <begin position="276"/>
        <end position="296"/>
    </location>
</feature>
<evidence type="ECO:0000313" key="2">
    <source>
        <dbReference type="EMBL" id="UXE59362.1"/>
    </source>
</evidence>
<keyword evidence="1" id="KW-0812">Transmembrane</keyword>
<feature type="transmembrane region" description="Helical" evidence="1">
    <location>
        <begin position="63"/>
        <end position="86"/>
    </location>
</feature>
<organism evidence="2">
    <name type="scientific">Woronichinia naegeliana WA131</name>
    <dbReference type="NCBI Taxonomy" id="2824559"/>
    <lineage>
        <taxon>Bacteria</taxon>
        <taxon>Bacillati</taxon>
        <taxon>Cyanobacteriota</taxon>
        <taxon>Cyanophyceae</taxon>
        <taxon>Synechococcales</taxon>
        <taxon>Coelosphaeriaceae</taxon>
        <taxon>Woronichinia</taxon>
    </lineage>
</organism>
<feature type="transmembrane region" description="Helical" evidence="1">
    <location>
        <begin position="193"/>
        <end position="211"/>
    </location>
</feature>
<gene>
    <name evidence="2" type="ORF">KA717_26430</name>
</gene>
<feature type="transmembrane region" description="Helical" evidence="1">
    <location>
        <begin position="157"/>
        <end position="181"/>
    </location>
</feature>
<proteinExistence type="predicted"/>
<sequence length="379" mass="42909">MSLTAKGILTAIAVVIAIIVRLSLISHESSDYTYFLEPWYDYIQAHGGFWALKDNFSNYTPPYLYLLVLVVTFLANLSKVIAIKLINFPFEIICGFFTYQLVKLRYPQGSLPLLALLTLLFAPTLLLNGSFWGQCDIIYTTGLVACLYYLCKKQENLALIAFGLALAFKQQALFFLPVLIILGLKKYISLRSFLWIPTIYAIAILPSWIAGRSVKDLLFIYLQQANTFQFLTLNAPNPYLWVSNRYFDSLAPLGILLTVLILTSFILIINRIKFEVTAAIIVQIALISVLIVPYCLPKMHERYFFAADILSIIYGFYFPHYFFVPMTITFVSAMSYFPFLLGPVILPMSILPILLAGIIIALFFHLKVSLDASRNGNSI</sequence>
<feature type="transmembrane region" description="Helical" evidence="1">
    <location>
        <begin position="250"/>
        <end position="270"/>
    </location>
</feature>
<keyword evidence="1" id="KW-1133">Transmembrane helix</keyword>
<feature type="transmembrane region" description="Helical" evidence="1">
    <location>
        <begin position="303"/>
        <end position="324"/>
    </location>
</feature>
<accession>A0A977KT38</accession>
<feature type="transmembrane region" description="Helical" evidence="1">
    <location>
        <begin position="344"/>
        <end position="364"/>
    </location>
</feature>
<keyword evidence="1" id="KW-0472">Membrane</keyword>
<dbReference type="Proteomes" id="UP001065613">
    <property type="component" value="Chromosome"/>
</dbReference>
<feature type="transmembrane region" description="Helical" evidence="1">
    <location>
        <begin position="7"/>
        <end position="26"/>
    </location>
</feature>
<dbReference type="AlphaFoldDB" id="A0A977KT38"/>
<protein>
    <submittedName>
        <fullName evidence="2">Uncharacterized protein</fullName>
    </submittedName>
</protein>
<name>A0A977KT38_9CYAN</name>
<feature type="transmembrane region" description="Helical" evidence="1">
    <location>
        <begin position="106"/>
        <end position="125"/>
    </location>
</feature>